<accession>A0ACC3SFD0</accession>
<sequence length="186" mass="20352">MIRGRLLHKVHQGKLESNRVRLLSTKSTPRVRRSCFPDLELPTHHRLCGSSGGSGSVRRPNVSSATPRTIYLYPTRAVSTFPESRASLLSPTRWVVSSSTCPVLISYLPVAASGCQCLQESPPTARPPPGPSDELHLPLERALQTLTVASAPVFQPVNDRCHRQRFPVAARSSSSSAPCRELQSHL</sequence>
<protein>
    <submittedName>
        <fullName evidence="1">Uncharacterized protein</fullName>
    </submittedName>
</protein>
<dbReference type="EMBL" id="JAMKPW020000014">
    <property type="protein sequence ID" value="KAK8211387.1"/>
    <property type="molecule type" value="Genomic_DNA"/>
</dbReference>
<reference evidence="1" key="1">
    <citation type="submission" date="2024-02" db="EMBL/GenBank/DDBJ databases">
        <title>Metagenome Assembled Genome of Zalaria obscura JY119.</title>
        <authorList>
            <person name="Vighnesh L."/>
            <person name="Jagadeeshwari U."/>
            <person name="Venkata Ramana C."/>
            <person name="Sasikala C."/>
        </authorList>
    </citation>
    <scope>NUCLEOTIDE SEQUENCE</scope>
    <source>
        <strain evidence="1">JY119</strain>
    </source>
</reference>
<organism evidence="1 2">
    <name type="scientific">Zalaria obscura</name>
    <dbReference type="NCBI Taxonomy" id="2024903"/>
    <lineage>
        <taxon>Eukaryota</taxon>
        <taxon>Fungi</taxon>
        <taxon>Dikarya</taxon>
        <taxon>Ascomycota</taxon>
        <taxon>Pezizomycotina</taxon>
        <taxon>Dothideomycetes</taxon>
        <taxon>Dothideomycetidae</taxon>
        <taxon>Dothideales</taxon>
        <taxon>Zalariaceae</taxon>
        <taxon>Zalaria</taxon>
    </lineage>
</organism>
<dbReference type="Proteomes" id="UP001320706">
    <property type="component" value="Unassembled WGS sequence"/>
</dbReference>
<keyword evidence="2" id="KW-1185">Reference proteome</keyword>
<evidence type="ECO:0000313" key="1">
    <source>
        <dbReference type="EMBL" id="KAK8211387.1"/>
    </source>
</evidence>
<evidence type="ECO:0000313" key="2">
    <source>
        <dbReference type="Proteomes" id="UP001320706"/>
    </source>
</evidence>
<comment type="caution">
    <text evidence="1">The sequence shown here is derived from an EMBL/GenBank/DDBJ whole genome shotgun (WGS) entry which is preliminary data.</text>
</comment>
<name>A0ACC3SFD0_9PEZI</name>
<gene>
    <name evidence="1" type="ORF">M8818_003354</name>
</gene>
<proteinExistence type="predicted"/>